<feature type="repeat" description="WD" evidence="5">
    <location>
        <begin position="614"/>
        <end position="655"/>
    </location>
</feature>
<feature type="repeat" description="WD" evidence="5">
    <location>
        <begin position="228"/>
        <end position="269"/>
    </location>
</feature>
<dbReference type="CDD" id="cd00200">
    <property type="entry name" value="WD40"/>
    <property type="match status" value="1"/>
</dbReference>
<dbReference type="Pfam" id="PF08625">
    <property type="entry name" value="Utp13"/>
    <property type="match status" value="1"/>
</dbReference>
<dbReference type="InterPro" id="IPR013934">
    <property type="entry name" value="Utp13_C"/>
</dbReference>
<dbReference type="EMBL" id="KN822969">
    <property type="protein sequence ID" value="KIO30705.1"/>
    <property type="molecule type" value="Genomic_DNA"/>
</dbReference>
<feature type="repeat" description="WD" evidence="5">
    <location>
        <begin position="656"/>
        <end position="697"/>
    </location>
</feature>
<dbReference type="GO" id="GO:0032040">
    <property type="term" value="C:small-subunit processome"/>
    <property type="evidence" value="ECO:0007669"/>
    <property type="project" value="InterPro"/>
</dbReference>
<keyword evidence="3" id="KW-0677">Repeat</keyword>
<feature type="repeat" description="WD" evidence="5">
    <location>
        <begin position="495"/>
        <end position="543"/>
    </location>
</feature>
<protein>
    <recommendedName>
        <fullName evidence="6">U3 small nucleolar RNA-associated protein 13 C-terminal domain-containing protein</fullName>
    </recommendedName>
</protein>
<evidence type="ECO:0000313" key="8">
    <source>
        <dbReference type="Proteomes" id="UP000054248"/>
    </source>
</evidence>
<evidence type="ECO:0000256" key="2">
    <source>
        <dbReference type="ARBA" id="ARBA00022574"/>
    </source>
</evidence>
<dbReference type="Proteomes" id="UP000054248">
    <property type="component" value="Unassembled WGS sequence"/>
</dbReference>
<evidence type="ECO:0000256" key="3">
    <source>
        <dbReference type="ARBA" id="ARBA00022737"/>
    </source>
</evidence>
<name>A0A0C3QGE8_9AGAM</name>
<keyword evidence="2 5" id="KW-0853">WD repeat</keyword>
<dbReference type="HOGENOM" id="CLU_009276_0_0_1"/>
<dbReference type="GO" id="GO:0000480">
    <property type="term" value="P:endonucleolytic cleavage in 5'-ETS of tricistronic rRNA transcript (SSU-rRNA, 5.8S rRNA, LSU-rRNA)"/>
    <property type="evidence" value="ECO:0007669"/>
    <property type="project" value="TreeGrafter"/>
</dbReference>
<dbReference type="GO" id="GO:0000472">
    <property type="term" value="P:endonucleolytic cleavage to generate mature 5'-end of SSU-rRNA from (SSU-rRNA, 5.8S rRNA, LSU-rRNA)"/>
    <property type="evidence" value="ECO:0007669"/>
    <property type="project" value="TreeGrafter"/>
</dbReference>
<dbReference type="AlphaFoldDB" id="A0A0C3QGE8"/>
<reference evidence="7 8" key="1">
    <citation type="submission" date="2014-04" db="EMBL/GenBank/DDBJ databases">
        <authorList>
            <consortium name="DOE Joint Genome Institute"/>
            <person name="Kuo A."/>
            <person name="Girlanda M."/>
            <person name="Perotto S."/>
            <person name="Kohler A."/>
            <person name="Nagy L.G."/>
            <person name="Floudas D."/>
            <person name="Copeland A."/>
            <person name="Barry K.W."/>
            <person name="Cichocki N."/>
            <person name="Veneault-Fourrey C."/>
            <person name="LaButti K."/>
            <person name="Lindquist E.A."/>
            <person name="Lipzen A."/>
            <person name="Lundell T."/>
            <person name="Morin E."/>
            <person name="Murat C."/>
            <person name="Sun H."/>
            <person name="Tunlid A."/>
            <person name="Henrissat B."/>
            <person name="Grigoriev I.V."/>
            <person name="Hibbett D.S."/>
            <person name="Martin F."/>
            <person name="Nordberg H.P."/>
            <person name="Cantor M.N."/>
            <person name="Hua S.X."/>
        </authorList>
    </citation>
    <scope>NUCLEOTIDE SEQUENCE [LARGE SCALE GENOMIC DNA]</scope>
    <source>
        <strain evidence="7 8">MUT 4182</strain>
    </source>
</reference>
<keyword evidence="8" id="KW-1185">Reference proteome</keyword>
<dbReference type="SUPFAM" id="SSF50978">
    <property type="entry name" value="WD40 repeat-like"/>
    <property type="match status" value="2"/>
</dbReference>
<dbReference type="OrthoDB" id="5414888at2759"/>
<feature type="domain" description="U3 small nucleolar RNA-associated protein 13 C-terminal" evidence="6">
    <location>
        <begin position="751"/>
        <end position="925"/>
    </location>
</feature>
<evidence type="ECO:0000256" key="1">
    <source>
        <dbReference type="ARBA" id="ARBA00004604"/>
    </source>
</evidence>
<dbReference type="PROSITE" id="PS50082">
    <property type="entry name" value="WD_REPEATS_2"/>
    <property type="match status" value="8"/>
</dbReference>
<evidence type="ECO:0000313" key="7">
    <source>
        <dbReference type="EMBL" id="KIO30705.1"/>
    </source>
</evidence>
<feature type="repeat" description="WD" evidence="5">
    <location>
        <begin position="118"/>
        <end position="159"/>
    </location>
</feature>
<keyword evidence="4" id="KW-0539">Nucleus</keyword>
<dbReference type="GO" id="GO:0034511">
    <property type="term" value="F:U3 snoRNA binding"/>
    <property type="evidence" value="ECO:0007669"/>
    <property type="project" value="TreeGrafter"/>
</dbReference>
<evidence type="ECO:0000256" key="4">
    <source>
        <dbReference type="ARBA" id="ARBA00023242"/>
    </source>
</evidence>
<proteinExistence type="predicted"/>
<reference evidence="8" key="2">
    <citation type="submission" date="2015-01" db="EMBL/GenBank/DDBJ databases">
        <title>Evolutionary Origins and Diversification of the Mycorrhizal Mutualists.</title>
        <authorList>
            <consortium name="DOE Joint Genome Institute"/>
            <consortium name="Mycorrhizal Genomics Consortium"/>
            <person name="Kohler A."/>
            <person name="Kuo A."/>
            <person name="Nagy L.G."/>
            <person name="Floudas D."/>
            <person name="Copeland A."/>
            <person name="Barry K.W."/>
            <person name="Cichocki N."/>
            <person name="Veneault-Fourrey C."/>
            <person name="LaButti K."/>
            <person name="Lindquist E.A."/>
            <person name="Lipzen A."/>
            <person name="Lundell T."/>
            <person name="Morin E."/>
            <person name="Murat C."/>
            <person name="Riley R."/>
            <person name="Ohm R."/>
            <person name="Sun H."/>
            <person name="Tunlid A."/>
            <person name="Henrissat B."/>
            <person name="Grigoriev I.V."/>
            <person name="Hibbett D.S."/>
            <person name="Martin F."/>
        </authorList>
    </citation>
    <scope>NUCLEOTIDE SEQUENCE [LARGE SCALE GENOMIC DNA]</scope>
    <source>
        <strain evidence="8">MUT 4182</strain>
    </source>
</reference>
<sequence>MNTSHAPRKLRTTFRKTKVISPLHTSGPFAVSSDGRSLVTCVDDEVVLTDVDSASETCRFKGDTTPVTALAITPSNTHLIVVYTSLALRIYELPSPSLSTEPPTSSTSSHIPWVRQIARAHDGPVHVLAVDPTSSYVASGSADGHVKVWDIHRGYVTHHFGGHGGVVSALAFDFQKASTTSSTPTKKKIDSADATAAWKNMRLVTGSVDSRVRIFDLKLQRTDPIAILEGHISVPRSLSVSSDGKWLVTAGRDSVILVWDLHSAFSTHAPSTKKGTRVEVKLAKTIPVLERVEAAGILSAMDGGEEKGLKVFTAGEKAVVKVWDVNSGKVTLTLEGHTVGADSSEAVEEQGQIINAIYLSQTSTIVSLHADQTILFHSLQNRTLTRQFIGYNDQIIDATYLTPATSSTTTAQADSQLALATNSSLIRIYDATTLDARLLSGHTDMVLCLDKGAAGRVLASGSKDKSARLWAPSAVGEGDGEGEGGEISWHCVAICEGHTESVGAIAFSRRYDESSPSLRFMITGSQDRTIKLWDVQSVPLSTSPSSSEQPPLRLKSLSTQVAHEKDINSLDVSPNDQFLATASQDKTAKIYSIEYHLKPGKGNAKGDLKLVATLKGHKRGVWNVKFSKFDRVVATASGDKSVKLWSLENFACMKTFEGHTNSVLRVDFLNKGLQLATSAADGLVKIWNVKDEECTSTLDNHEEKVWALAIPAHEKYIVSAAADSVVTFWEDCTELEEEEKLAEKAELVLKEQDFLNYVNLQDYRNAILLALSMDQPRRLFNLFQAVRPNRTVSVDEPNNPPSVTGHVSVDEVIRTLPPLELGRLLKHVRNWNANTKTFAVAQTILHAILKLRSASDILKTFDASEPNEALMEIADGELPGGPSDKDMRALKELLDGLIPYTERHLNRAERLIQDSYVVDYILSEMDLGILVPAENDAMEIS</sequence>
<dbReference type="Gene3D" id="2.130.10.10">
    <property type="entry name" value="YVTN repeat-like/Quinoprotein amine dehydrogenase"/>
    <property type="match status" value="5"/>
</dbReference>
<dbReference type="InterPro" id="IPR001680">
    <property type="entry name" value="WD40_rpt"/>
</dbReference>
<comment type="subcellular location">
    <subcellularLocation>
        <location evidence="1">Nucleus</location>
        <location evidence="1">Nucleolus</location>
    </subcellularLocation>
</comment>
<dbReference type="PANTHER" id="PTHR19854">
    <property type="entry name" value="TRANSDUCIN BETA-LIKE 3"/>
    <property type="match status" value="1"/>
</dbReference>
<dbReference type="InterPro" id="IPR020472">
    <property type="entry name" value="WD40_PAC1"/>
</dbReference>
<evidence type="ECO:0000259" key="6">
    <source>
        <dbReference type="Pfam" id="PF08625"/>
    </source>
</evidence>
<dbReference type="PRINTS" id="PR00320">
    <property type="entry name" value="GPROTEINBRPT"/>
</dbReference>
<dbReference type="InterPro" id="IPR015943">
    <property type="entry name" value="WD40/YVTN_repeat-like_dom_sf"/>
</dbReference>
<dbReference type="InterPro" id="IPR019775">
    <property type="entry name" value="WD40_repeat_CS"/>
</dbReference>
<feature type="repeat" description="WD" evidence="5">
    <location>
        <begin position="698"/>
        <end position="730"/>
    </location>
</feature>
<dbReference type="SMART" id="SM00320">
    <property type="entry name" value="WD40"/>
    <property type="match status" value="12"/>
</dbReference>
<gene>
    <name evidence="7" type="ORF">M407DRAFT_222909</name>
</gene>
<feature type="repeat" description="WD" evidence="5">
    <location>
        <begin position="439"/>
        <end position="470"/>
    </location>
</feature>
<feature type="repeat" description="WD" evidence="5">
    <location>
        <begin position="560"/>
        <end position="594"/>
    </location>
</feature>
<dbReference type="STRING" id="1051891.A0A0C3QGE8"/>
<dbReference type="PANTHER" id="PTHR19854:SF15">
    <property type="entry name" value="TRANSDUCIN BETA-LIKE PROTEIN 3"/>
    <property type="match status" value="1"/>
</dbReference>
<dbReference type="PROSITE" id="PS50294">
    <property type="entry name" value="WD_REPEATS_REGION"/>
    <property type="match status" value="8"/>
</dbReference>
<dbReference type="PROSITE" id="PS00678">
    <property type="entry name" value="WD_REPEATS_1"/>
    <property type="match status" value="4"/>
</dbReference>
<organism evidence="7 8">
    <name type="scientific">Tulasnella calospora MUT 4182</name>
    <dbReference type="NCBI Taxonomy" id="1051891"/>
    <lineage>
        <taxon>Eukaryota</taxon>
        <taxon>Fungi</taxon>
        <taxon>Dikarya</taxon>
        <taxon>Basidiomycota</taxon>
        <taxon>Agaricomycotina</taxon>
        <taxon>Agaricomycetes</taxon>
        <taxon>Cantharellales</taxon>
        <taxon>Tulasnellaceae</taxon>
        <taxon>Tulasnella</taxon>
    </lineage>
</organism>
<dbReference type="Pfam" id="PF00400">
    <property type="entry name" value="WD40"/>
    <property type="match status" value="8"/>
</dbReference>
<dbReference type="InterPro" id="IPR036322">
    <property type="entry name" value="WD40_repeat_dom_sf"/>
</dbReference>
<dbReference type="GO" id="GO:0030686">
    <property type="term" value="C:90S preribosome"/>
    <property type="evidence" value="ECO:0007669"/>
    <property type="project" value="TreeGrafter"/>
</dbReference>
<evidence type="ECO:0000256" key="5">
    <source>
        <dbReference type="PROSITE-ProRule" id="PRU00221"/>
    </source>
</evidence>
<accession>A0A0C3QGE8</accession>